<reference evidence="10" key="1">
    <citation type="submission" date="2016-05" db="EMBL/GenBank/DDBJ databases">
        <authorList>
            <person name="Liu B."/>
            <person name="Wang J."/>
            <person name="Zhu Y."/>
            <person name="Liu G."/>
            <person name="Chen Q."/>
            <person name="Chen Z."/>
            <person name="Lan J."/>
            <person name="Che J."/>
            <person name="Ge C."/>
            <person name="Shi H."/>
            <person name="Pan Z."/>
            <person name="Liu X."/>
        </authorList>
    </citation>
    <scope>NUCLEOTIDE SEQUENCE [LARGE SCALE GENOMIC DNA]</scope>
    <source>
        <strain evidence="10">FJAT-27215</strain>
    </source>
</reference>
<dbReference type="PIRSF" id="PIRSF006060">
    <property type="entry name" value="AA_transporter"/>
    <property type="match status" value="1"/>
</dbReference>
<comment type="subcellular location">
    <subcellularLocation>
        <location evidence="1">Cell membrane</location>
        <topology evidence="1">Multi-pass membrane protein</topology>
    </subcellularLocation>
</comment>
<feature type="transmembrane region" description="Helical" evidence="7">
    <location>
        <begin position="336"/>
        <end position="357"/>
    </location>
</feature>
<dbReference type="EMBL" id="MAYT01000031">
    <property type="protein sequence ID" value="OCA81290.1"/>
    <property type="molecule type" value="Genomic_DNA"/>
</dbReference>
<dbReference type="InterPro" id="IPR004841">
    <property type="entry name" value="AA-permease/SLC12A_dom"/>
</dbReference>
<feature type="transmembrane region" description="Helical" evidence="7">
    <location>
        <begin position="435"/>
        <end position="453"/>
    </location>
</feature>
<evidence type="ECO:0000256" key="2">
    <source>
        <dbReference type="ARBA" id="ARBA00022448"/>
    </source>
</evidence>
<dbReference type="GO" id="GO:0006865">
    <property type="term" value="P:amino acid transport"/>
    <property type="evidence" value="ECO:0007669"/>
    <property type="project" value="UniProtKB-KW"/>
</dbReference>
<feature type="transmembrane region" description="Helical" evidence="7">
    <location>
        <begin position="407"/>
        <end position="429"/>
    </location>
</feature>
<feature type="transmembrane region" description="Helical" evidence="7">
    <location>
        <begin position="129"/>
        <end position="147"/>
    </location>
</feature>
<dbReference type="Proteomes" id="UP000092578">
    <property type="component" value="Unassembled WGS sequence"/>
</dbReference>
<evidence type="ECO:0000256" key="3">
    <source>
        <dbReference type="ARBA" id="ARBA00022692"/>
    </source>
</evidence>
<dbReference type="PANTHER" id="PTHR43495:SF5">
    <property type="entry name" value="GAMMA-AMINOBUTYRIC ACID PERMEASE"/>
    <property type="match status" value="1"/>
</dbReference>
<dbReference type="PROSITE" id="PS00218">
    <property type="entry name" value="AMINO_ACID_PERMEASE_1"/>
    <property type="match status" value="1"/>
</dbReference>
<feature type="transmembrane region" description="Helical" evidence="7">
    <location>
        <begin position="159"/>
        <end position="180"/>
    </location>
</feature>
<keyword evidence="6 7" id="KW-0472">Membrane</keyword>
<evidence type="ECO:0000259" key="8">
    <source>
        <dbReference type="Pfam" id="PF00324"/>
    </source>
</evidence>
<evidence type="ECO:0000256" key="7">
    <source>
        <dbReference type="SAM" id="Phobius"/>
    </source>
</evidence>
<evidence type="ECO:0000256" key="1">
    <source>
        <dbReference type="ARBA" id="ARBA00004651"/>
    </source>
</evidence>
<evidence type="ECO:0000313" key="9">
    <source>
        <dbReference type="EMBL" id="OCA81290.1"/>
    </source>
</evidence>
<feature type="transmembrane region" description="Helical" evidence="7">
    <location>
        <begin position="291"/>
        <end position="316"/>
    </location>
</feature>
<comment type="caution">
    <text evidence="9">The sequence shown here is derived from an EMBL/GenBank/DDBJ whole genome shotgun (WGS) entry which is preliminary data.</text>
</comment>
<feature type="transmembrane region" description="Helical" evidence="7">
    <location>
        <begin position="245"/>
        <end position="266"/>
    </location>
</feature>
<feature type="transmembrane region" description="Helical" evidence="7">
    <location>
        <begin position="21"/>
        <end position="42"/>
    </location>
</feature>
<evidence type="ECO:0000313" key="10">
    <source>
        <dbReference type="Proteomes" id="UP000092578"/>
    </source>
</evidence>
<keyword evidence="4" id="KW-0029">Amino-acid transport</keyword>
<feature type="domain" description="Amino acid permease/ SLC12A" evidence="8">
    <location>
        <begin position="20"/>
        <end position="459"/>
    </location>
</feature>
<dbReference type="Gene3D" id="1.20.1740.10">
    <property type="entry name" value="Amino acid/polyamine transporter I"/>
    <property type="match status" value="1"/>
</dbReference>
<sequence>MHIEQENQPKELQRSMKSRHLFMLSLGGVIGTGLFLGSGYAIGEAGPAGAIVAYLVGGLLMYLVMVCLGELSVIMPVSGSFQAHAAKFIGPATGFVIGWTYWMSWALYVGLEFIAAGLLMSRWFPDTPVWVWCTVFALLLFGINALTTKSFAETEYWFSAIKVLTVILFIIIGGAAMFGIIPMKDNSAPFLTNFVGDGLFPTGFTGIFISMMTVVYAFQGSEIMGVAAGETEEPEKNIPRAIRSIVIRILLFYVLATFVLSAIVPWKEAGVLESPFVTVFEMTGIPYAADIMNFVILTAVLSVGNTGLFACTRILFSLSQTGMAPAAFGKVNRRGVPMNALLVTLAFALLSLLTSVVAEETLFVVLLAISGVGGVLTWMAIAFAQYRFRKQYIREGGKVEDLKFKVPFFPFVPILCLIMCTGIFVFTAYDPTQRTSLYWGFGFVAVCYLFYYFRFTRRKVEAPALTTAAEQPDKIVH</sequence>
<feature type="transmembrane region" description="Helical" evidence="7">
    <location>
        <begin position="200"/>
        <end position="218"/>
    </location>
</feature>
<dbReference type="GO" id="GO:0055085">
    <property type="term" value="P:transmembrane transport"/>
    <property type="evidence" value="ECO:0007669"/>
    <property type="project" value="InterPro"/>
</dbReference>
<dbReference type="InterPro" id="IPR004840">
    <property type="entry name" value="Amino_acid_permease_CS"/>
</dbReference>
<feature type="transmembrane region" description="Helical" evidence="7">
    <location>
        <begin position="363"/>
        <end position="386"/>
    </location>
</feature>
<evidence type="ECO:0000256" key="5">
    <source>
        <dbReference type="ARBA" id="ARBA00022989"/>
    </source>
</evidence>
<keyword evidence="2" id="KW-0813">Transport</keyword>
<gene>
    <name evidence="9" type="ORF">A8F95_16150</name>
</gene>
<keyword evidence="3 7" id="KW-0812">Transmembrane</keyword>
<evidence type="ECO:0000256" key="4">
    <source>
        <dbReference type="ARBA" id="ARBA00022970"/>
    </source>
</evidence>
<protein>
    <submittedName>
        <fullName evidence="9">Amino acid permease</fullName>
    </submittedName>
</protein>
<organism evidence="9 10">
    <name type="scientific">Pseudobacillus wudalianchiensis</name>
    <dbReference type="NCBI Taxonomy" id="1743143"/>
    <lineage>
        <taxon>Bacteria</taxon>
        <taxon>Bacillati</taxon>
        <taxon>Bacillota</taxon>
        <taxon>Bacilli</taxon>
        <taxon>Bacillales</taxon>
        <taxon>Bacillaceae</taxon>
        <taxon>Pseudobacillus</taxon>
    </lineage>
</organism>
<dbReference type="AlphaFoldDB" id="A0A1B9ABR2"/>
<feature type="transmembrane region" description="Helical" evidence="7">
    <location>
        <begin position="48"/>
        <end position="68"/>
    </location>
</feature>
<name>A0A1B9ABR2_9BACI</name>
<keyword evidence="10" id="KW-1185">Reference proteome</keyword>
<dbReference type="PANTHER" id="PTHR43495">
    <property type="entry name" value="GABA PERMEASE"/>
    <property type="match status" value="1"/>
</dbReference>
<proteinExistence type="predicted"/>
<accession>A0A1B9ABR2</accession>
<dbReference type="FunFam" id="1.20.1740.10:FF:000001">
    <property type="entry name" value="Amino acid permease"/>
    <property type="match status" value="1"/>
</dbReference>
<dbReference type="GO" id="GO:0005886">
    <property type="term" value="C:plasma membrane"/>
    <property type="evidence" value="ECO:0007669"/>
    <property type="project" value="UniProtKB-SubCell"/>
</dbReference>
<feature type="transmembrane region" description="Helical" evidence="7">
    <location>
        <begin position="88"/>
        <end position="109"/>
    </location>
</feature>
<dbReference type="Pfam" id="PF00324">
    <property type="entry name" value="AA_permease"/>
    <property type="match status" value="1"/>
</dbReference>
<keyword evidence="5 7" id="KW-1133">Transmembrane helix</keyword>
<evidence type="ECO:0000256" key="6">
    <source>
        <dbReference type="ARBA" id="ARBA00023136"/>
    </source>
</evidence>
<dbReference type="RefSeq" id="WP_065412120.1">
    <property type="nucleotide sequence ID" value="NZ_MAYT01000031.1"/>
</dbReference>